<dbReference type="OrthoDB" id="9793581at2"/>
<dbReference type="PANTHER" id="PTHR30558:SF3">
    <property type="entry name" value="BIOPOLYMER TRANSPORT PROTEIN EXBD-RELATED"/>
    <property type="match status" value="1"/>
</dbReference>
<keyword evidence="7" id="KW-0653">Protein transport</keyword>
<evidence type="ECO:0000256" key="3">
    <source>
        <dbReference type="ARBA" id="ARBA00022475"/>
    </source>
</evidence>
<dbReference type="PANTHER" id="PTHR30558">
    <property type="entry name" value="EXBD MEMBRANE COMPONENT OF PMF-DRIVEN MACROMOLECULE IMPORT SYSTEM"/>
    <property type="match status" value="1"/>
</dbReference>
<keyword evidence="7" id="KW-0813">Transport</keyword>
<organism evidence="8 9">
    <name type="scientific">Ornithobacterium rhinotracheale</name>
    <dbReference type="NCBI Taxonomy" id="28251"/>
    <lineage>
        <taxon>Bacteria</taxon>
        <taxon>Pseudomonadati</taxon>
        <taxon>Bacteroidota</taxon>
        <taxon>Flavobacteriia</taxon>
        <taxon>Flavobacteriales</taxon>
        <taxon>Weeksellaceae</taxon>
        <taxon>Ornithobacterium</taxon>
    </lineage>
</organism>
<dbReference type="Pfam" id="PF02472">
    <property type="entry name" value="ExbD"/>
    <property type="match status" value="1"/>
</dbReference>
<name>A0A410JPN5_ORNRH</name>
<protein>
    <submittedName>
        <fullName evidence="8">Biopolymer transporter ExbD</fullName>
    </submittedName>
</protein>
<evidence type="ECO:0000256" key="4">
    <source>
        <dbReference type="ARBA" id="ARBA00022692"/>
    </source>
</evidence>
<sequence>MDIRGRNKISPDFSMSSMTDIVFLLLIFFMLTSTMVSTNVLNLQLPKADGAPAQDKQLIVSINNQGQYFIDKTPVAKDQLEPQLKNLFKQNQEPAFILQAEEKAYTKDIVYVMDIANRNQYKMVLATEPNE</sequence>
<evidence type="ECO:0000256" key="7">
    <source>
        <dbReference type="RuleBase" id="RU003879"/>
    </source>
</evidence>
<proteinExistence type="inferred from homology"/>
<dbReference type="RefSeq" id="WP_128500601.1">
    <property type="nucleotide sequence ID" value="NZ_CP035107.1"/>
</dbReference>
<keyword evidence="3" id="KW-1003">Cell membrane</keyword>
<evidence type="ECO:0000256" key="2">
    <source>
        <dbReference type="ARBA" id="ARBA00005811"/>
    </source>
</evidence>
<dbReference type="Gene3D" id="3.30.420.270">
    <property type="match status" value="1"/>
</dbReference>
<dbReference type="AlphaFoldDB" id="A0A410JPN5"/>
<dbReference type="GO" id="GO:0005886">
    <property type="term" value="C:plasma membrane"/>
    <property type="evidence" value="ECO:0007669"/>
    <property type="project" value="UniProtKB-SubCell"/>
</dbReference>
<dbReference type="InterPro" id="IPR003400">
    <property type="entry name" value="ExbD"/>
</dbReference>
<gene>
    <name evidence="8" type="ORF">EQP59_01325</name>
</gene>
<dbReference type="EMBL" id="CP035107">
    <property type="protein sequence ID" value="QAR30094.1"/>
    <property type="molecule type" value="Genomic_DNA"/>
</dbReference>
<dbReference type="Proteomes" id="UP000287701">
    <property type="component" value="Chromosome"/>
</dbReference>
<keyword evidence="5" id="KW-1133">Transmembrane helix</keyword>
<evidence type="ECO:0000256" key="6">
    <source>
        <dbReference type="ARBA" id="ARBA00023136"/>
    </source>
</evidence>
<comment type="similarity">
    <text evidence="2 7">Belongs to the ExbD/TolR family.</text>
</comment>
<evidence type="ECO:0000313" key="9">
    <source>
        <dbReference type="Proteomes" id="UP000287701"/>
    </source>
</evidence>
<dbReference type="GO" id="GO:0022857">
    <property type="term" value="F:transmembrane transporter activity"/>
    <property type="evidence" value="ECO:0007669"/>
    <property type="project" value="InterPro"/>
</dbReference>
<evidence type="ECO:0000313" key="8">
    <source>
        <dbReference type="EMBL" id="QAR30094.1"/>
    </source>
</evidence>
<reference evidence="8 9" key="1">
    <citation type="submission" date="2019-01" db="EMBL/GenBank/DDBJ databases">
        <title>Whole Genome of Ornithobacterium rhinotracheale FARPER-174b.</title>
        <authorList>
            <person name="Tataje-Lavanda L.A."/>
            <person name="Montalvan A."/>
            <person name="Montesinos R."/>
            <person name="Zimic M."/>
            <person name="Fernandez-Sanchez M."/>
            <person name="Fernandez-Diaz M."/>
        </authorList>
    </citation>
    <scope>NUCLEOTIDE SEQUENCE [LARGE SCALE GENOMIC DNA]</scope>
    <source>
        <strain evidence="8 9">FARPER-174b</strain>
    </source>
</reference>
<evidence type="ECO:0000256" key="1">
    <source>
        <dbReference type="ARBA" id="ARBA00004162"/>
    </source>
</evidence>
<evidence type="ECO:0000256" key="5">
    <source>
        <dbReference type="ARBA" id="ARBA00022989"/>
    </source>
</evidence>
<dbReference type="GO" id="GO:0015031">
    <property type="term" value="P:protein transport"/>
    <property type="evidence" value="ECO:0007669"/>
    <property type="project" value="UniProtKB-KW"/>
</dbReference>
<comment type="subcellular location">
    <subcellularLocation>
        <location evidence="1">Cell membrane</location>
        <topology evidence="1">Single-pass membrane protein</topology>
    </subcellularLocation>
    <subcellularLocation>
        <location evidence="7">Cell membrane</location>
        <topology evidence="7">Single-pass type II membrane protein</topology>
    </subcellularLocation>
</comment>
<keyword evidence="4 7" id="KW-0812">Transmembrane</keyword>
<accession>A0A410JPN5</accession>
<keyword evidence="6" id="KW-0472">Membrane</keyword>